<evidence type="ECO:0000313" key="2">
    <source>
        <dbReference type="EMBL" id="MCQ4813197.1"/>
    </source>
</evidence>
<dbReference type="InterPro" id="IPR043144">
    <property type="entry name" value="Mal/L-sulf/L-lact_DH-like_ah"/>
</dbReference>
<dbReference type="InterPro" id="IPR043143">
    <property type="entry name" value="Mal/L-sulf/L-lact_DH-like_NADP"/>
</dbReference>
<keyword evidence="3" id="KW-1185">Reference proteome</keyword>
<keyword evidence="1 2" id="KW-0560">Oxidoreductase</keyword>
<dbReference type="InterPro" id="IPR003767">
    <property type="entry name" value="Malate/L-lactate_DH-like"/>
</dbReference>
<dbReference type="AlphaFoldDB" id="A0AAW5JZN6"/>
<dbReference type="RefSeq" id="WP_008708874.1">
    <property type="nucleotide sequence ID" value="NZ_CABKQM010000002.1"/>
</dbReference>
<organism evidence="2 3">
    <name type="scientific">Cloacibacillus evryensis</name>
    <dbReference type="NCBI Taxonomy" id="508460"/>
    <lineage>
        <taxon>Bacteria</taxon>
        <taxon>Thermotogati</taxon>
        <taxon>Synergistota</taxon>
        <taxon>Synergistia</taxon>
        <taxon>Synergistales</taxon>
        <taxon>Synergistaceae</taxon>
        <taxon>Cloacibacillus</taxon>
    </lineage>
</organism>
<evidence type="ECO:0000313" key="3">
    <source>
        <dbReference type="Proteomes" id="UP001205919"/>
    </source>
</evidence>
<protein>
    <submittedName>
        <fullName evidence="2">3-dehydro-L-gulonate 2-dehydrogenase</fullName>
        <ecNumber evidence="2">1.1.1.130</ecNumber>
    </submittedName>
</protein>
<evidence type="ECO:0000256" key="1">
    <source>
        <dbReference type="ARBA" id="ARBA00023002"/>
    </source>
</evidence>
<dbReference type="Gene3D" id="3.30.1370.60">
    <property type="entry name" value="Hypothetical oxidoreductase yiak, domain 2"/>
    <property type="match status" value="1"/>
</dbReference>
<dbReference type="InterPro" id="IPR036111">
    <property type="entry name" value="Mal/L-sulfo/L-lacto_DH-like_sf"/>
</dbReference>
<dbReference type="EMBL" id="JANFYT010000003">
    <property type="protein sequence ID" value="MCQ4813197.1"/>
    <property type="molecule type" value="Genomic_DNA"/>
</dbReference>
<reference evidence="2 3" key="1">
    <citation type="submission" date="2022-06" db="EMBL/GenBank/DDBJ databases">
        <title>Isolation of gut microbiota from human fecal samples.</title>
        <authorList>
            <person name="Pamer E.G."/>
            <person name="Barat B."/>
            <person name="Waligurski E."/>
            <person name="Medina S."/>
            <person name="Paddock L."/>
            <person name="Mostad J."/>
        </authorList>
    </citation>
    <scope>NUCLEOTIDE SEQUENCE [LARGE SCALE GENOMIC DNA]</scope>
    <source>
        <strain evidence="2 3">DFI.9.90</strain>
    </source>
</reference>
<name>A0AAW5JZN6_9BACT</name>
<dbReference type="NCBIfam" id="NF009750">
    <property type="entry name" value="PRK13260.1"/>
    <property type="match status" value="1"/>
</dbReference>
<dbReference type="PANTHER" id="PTHR11091:SF3">
    <property type="entry name" value="2,3-DIKETO-L-GULONATE REDUCTASE"/>
    <property type="match status" value="1"/>
</dbReference>
<dbReference type="PANTHER" id="PTHR11091">
    <property type="entry name" value="OXIDOREDUCTASE-RELATED"/>
    <property type="match status" value="1"/>
</dbReference>
<dbReference type="Pfam" id="PF02615">
    <property type="entry name" value="Ldh_2"/>
    <property type="match status" value="1"/>
</dbReference>
<accession>A0AAW5JZN6</accession>
<proteinExistence type="predicted"/>
<dbReference type="GO" id="GO:0047559">
    <property type="term" value="F:3-dehydro-L-gulonate 2-dehydrogenase activity"/>
    <property type="evidence" value="ECO:0007669"/>
    <property type="project" value="UniProtKB-EC"/>
</dbReference>
<dbReference type="Proteomes" id="UP001205919">
    <property type="component" value="Unassembled WGS sequence"/>
</dbReference>
<dbReference type="EC" id="1.1.1.130" evidence="2"/>
<dbReference type="Gene3D" id="1.10.1530.10">
    <property type="match status" value="1"/>
</dbReference>
<sequence>MKRVKYGEMFELFYSITTGLGFTESKAMTAAGIFTDNSCDGVYSHGLNRFPRFVSYIEKGVVAPCAEPAKEISFGAIERWNGNLGIGCTNAYQAMERAVALASEYGIGCVAMRNTNHWMRGGTYGIEAASKGFIGICWTNTAANMPAWGAKSCSVGNNPLVFAFPLKSAPMVIDGALAQYSYGALESAVMDGRKLPFPGGFDADGRLTDDPAAILATNRVLPIGFWKGSGYSLLLDVIGAALSGGLTVPDVARMGDEIALTQVFIAIDPEKTSSREAVDEMSNKLIREFKTAEPVEEGKPIYYPGEKAALTRKENIKNGIPVNETIWDEMLAKAASFPHAKNPTSALDMWMKMRIQSAK</sequence>
<comment type="caution">
    <text evidence="2">The sequence shown here is derived from an EMBL/GenBank/DDBJ whole genome shotgun (WGS) entry which is preliminary data.</text>
</comment>
<dbReference type="GeneID" id="95757543"/>
<gene>
    <name evidence="2" type="primary">yiaK</name>
    <name evidence="2" type="ORF">NE630_02015</name>
</gene>
<dbReference type="SUPFAM" id="SSF89733">
    <property type="entry name" value="L-sulfolactate dehydrogenase-like"/>
    <property type="match status" value="1"/>
</dbReference>